<name>A0AAV0D6S6_9ASTE</name>
<dbReference type="PANTHER" id="PTHR45023:SF4">
    <property type="entry name" value="GLYCINE-RICH PROTEIN-RELATED"/>
    <property type="match status" value="1"/>
</dbReference>
<dbReference type="AlphaFoldDB" id="A0AAV0D6S6"/>
<feature type="compositionally biased region" description="Polar residues" evidence="1">
    <location>
        <begin position="105"/>
        <end position="125"/>
    </location>
</feature>
<feature type="region of interest" description="Disordered" evidence="1">
    <location>
        <begin position="103"/>
        <end position="135"/>
    </location>
</feature>
<sequence>MWNRIFQVWREKMGTYDESHTTNALQSRWSKIVPAVNKFHALYERLQRNPKSGASQEDMRREAMRMYEDINQGQSFKYEHCWDIMKINPKWCVKEGTRTKDISKQKATNASGDTRVPTPQVSLGNEDQHPINVDATSAGKCSDIERPEGRKATKEKKRRMNDEKCVVDALINLQTVLEKQICVSQEELRAKKEKDLKKFELREMVMKEELELKKNAQKLKEKDQQLKENAQKFKEKDQQLKENAQKFKEKSQKRLDQEHILNQDITKLPSSIRETFEMYQSQIFKEWEKDGFFG</sequence>
<feature type="domain" description="No apical meristem-associated C-terminal" evidence="2">
    <location>
        <begin position="75"/>
        <end position="205"/>
    </location>
</feature>
<organism evidence="3 4">
    <name type="scientific">Cuscuta epithymum</name>
    <dbReference type="NCBI Taxonomy" id="186058"/>
    <lineage>
        <taxon>Eukaryota</taxon>
        <taxon>Viridiplantae</taxon>
        <taxon>Streptophyta</taxon>
        <taxon>Embryophyta</taxon>
        <taxon>Tracheophyta</taxon>
        <taxon>Spermatophyta</taxon>
        <taxon>Magnoliopsida</taxon>
        <taxon>eudicotyledons</taxon>
        <taxon>Gunneridae</taxon>
        <taxon>Pentapetalae</taxon>
        <taxon>asterids</taxon>
        <taxon>lamiids</taxon>
        <taxon>Solanales</taxon>
        <taxon>Convolvulaceae</taxon>
        <taxon>Cuscuteae</taxon>
        <taxon>Cuscuta</taxon>
        <taxon>Cuscuta subgen. Cuscuta</taxon>
    </lineage>
</organism>
<evidence type="ECO:0000256" key="1">
    <source>
        <dbReference type="SAM" id="MobiDB-lite"/>
    </source>
</evidence>
<reference evidence="3" key="1">
    <citation type="submission" date="2022-07" db="EMBL/GenBank/DDBJ databases">
        <authorList>
            <person name="Macas J."/>
            <person name="Novak P."/>
            <person name="Neumann P."/>
        </authorList>
    </citation>
    <scope>NUCLEOTIDE SEQUENCE</scope>
</reference>
<evidence type="ECO:0000313" key="3">
    <source>
        <dbReference type="EMBL" id="CAH9091172.1"/>
    </source>
</evidence>
<accession>A0AAV0D6S6</accession>
<keyword evidence="4" id="KW-1185">Reference proteome</keyword>
<dbReference type="InterPro" id="IPR029466">
    <property type="entry name" value="NAM-associated_C"/>
</dbReference>
<proteinExistence type="predicted"/>
<evidence type="ECO:0000259" key="2">
    <source>
        <dbReference type="Pfam" id="PF14303"/>
    </source>
</evidence>
<dbReference type="PANTHER" id="PTHR45023">
    <property type="match status" value="1"/>
</dbReference>
<gene>
    <name evidence="3" type="ORF">CEPIT_LOCUS11595</name>
</gene>
<comment type="caution">
    <text evidence="3">The sequence shown here is derived from an EMBL/GenBank/DDBJ whole genome shotgun (WGS) entry which is preliminary data.</text>
</comment>
<protein>
    <recommendedName>
        <fullName evidence="2">No apical meristem-associated C-terminal domain-containing protein</fullName>
    </recommendedName>
</protein>
<dbReference type="Pfam" id="PF14303">
    <property type="entry name" value="NAM-associated"/>
    <property type="match status" value="1"/>
</dbReference>
<dbReference type="EMBL" id="CAMAPF010000067">
    <property type="protein sequence ID" value="CAH9091172.1"/>
    <property type="molecule type" value="Genomic_DNA"/>
</dbReference>
<evidence type="ECO:0000313" key="4">
    <source>
        <dbReference type="Proteomes" id="UP001152523"/>
    </source>
</evidence>
<dbReference type="Proteomes" id="UP001152523">
    <property type="component" value="Unassembled WGS sequence"/>
</dbReference>
<feature type="region of interest" description="Disordered" evidence="1">
    <location>
        <begin position="225"/>
        <end position="255"/>
    </location>
</feature>